<dbReference type="GO" id="GO:0009313">
    <property type="term" value="P:oligosaccharide catabolic process"/>
    <property type="evidence" value="ECO:0007669"/>
    <property type="project" value="TreeGrafter"/>
</dbReference>
<dbReference type="InterPro" id="IPR006047">
    <property type="entry name" value="GH13_cat_dom"/>
</dbReference>
<dbReference type="InterPro" id="IPR017853">
    <property type="entry name" value="GH"/>
</dbReference>
<feature type="domain" description="Glycosyl hydrolase family 13 catalytic" evidence="2">
    <location>
        <begin position="42"/>
        <end position="480"/>
    </location>
</feature>
<dbReference type="Gene3D" id="2.60.40.1180">
    <property type="entry name" value="Golgi alpha-mannosidase II"/>
    <property type="match status" value="1"/>
</dbReference>
<comment type="caution">
    <text evidence="3">The sequence shown here is derived from an EMBL/GenBank/DDBJ whole genome shotgun (WGS) entry which is preliminary data.</text>
</comment>
<gene>
    <name evidence="3" type="ORF">C7460_111120</name>
</gene>
<proteinExistence type="predicted"/>
<keyword evidence="1" id="KW-0732">Signal</keyword>
<dbReference type="SMART" id="SM00642">
    <property type="entry name" value="Aamy"/>
    <property type="match status" value="1"/>
</dbReference>
<name>A0A3D9L2Q8_MARFU</name>
<dbReference type="PANTHER" id="PTHR10357">
    <property type="entry name" value="ALPHA-AMYLASE FAMILY MEMBER"/>
    <property type="match status" value="1"/>
</dbReference>
<dbReference type="SUPFAM" id="SSF51445">
    <property type="entry name" value="(Trans)glycosidases"/>
    <property type="match status" value="1"/>
</dbReference>
<protein>
    <submittedName>
        <fullName evidence="3">Glycosidase</fullName>
    </submittedName>
</protein>
<feature type="chain" id="PRO_5017833918" evidence="1">
    <location>
        <begin position="24"/>
        <end position="605"/>
    </location>
</feature>
<reference evidence="3 4" key="1">
    <citation type="submission" date="2018-07" db="EMBL/GenBank/DDBJ databases">
        <title>Genomic Encyclopedia of Type Strains, Phase IV (KMG-IV): sequencing the most valuable type-strain genomes for metagenomic binning, comparative biology and taxonomic classification.</title>
        <authorList>
            <person name="Goeker M."/>
        </authorList>
    </citation>
    <scope>NUCLEOTIDE SEQUENCE [LARGE SCALE GENOMIC DNA]</scope>
    <source>
        <strain evidence="3 4">DSM 4134</strain>
    </source>
</reference>
<feature type="signal peptide" evidence="1">
    <location>
        <begin position="1"/>
        <end position="23"/>
    </location>
</feature>
<dbReference type="GO" id="GO:0004556">
    <property type="term" value="F:alpha-amylase activity"/>
    <property type="evidence" value="ECO:0007669"/>
    <property type="project" value="TreeGrafter"/>
</dbReference>
<dbReference type="GO" id="GO:0043169">
    <property type="term" value="F:cation binding"/>
    <property type="evidence" value="ECO:0007669"/>
    <property type="project" value="InterPro"/>
</dbReference>
<keyword evidence="4" id="KW-1185">Reference proteome</keyword>
<keyword evidence="3" id="KW-0326">Glycosidase</keyword>
<organism evidence="3 4">
    <name type="scientific">Marinoscillum furvescens DSM 4134</name>
    <dbReference type="NCBI Taxonomy" id="1122208"/>
    <lineage>
        <taxon>Bacteria</taxon>
        <taxon>Pseudomonadati</taxon>
        <taxon>Bacteroidota</taxon>
        <taxon>Cytophagia</taxon>
        <taxon>Cytophagales</taxon>
        <taxon>Reichenbachiellaceae</taxon>
        <taxon>Marinoscillum</taxon>
    </lineage>
</organism>
<sequence length="605" mass="68459">MKNLTIIAFMACMIMACSTKTQEQTTTESTSMESPNRPIVYQIFTRLFGNTNTTNTPWGTLEENGVGKFDDISSKALDEIKAMGITHVWYTGVIEHALLTDYTDYGISLDDADVVKGRAGSPYAIKDYYDVNPDLANDVTNRMAEFESLVKRTHQAGLKVIIDFVPNHVARSYYSDAKPEDVIDFGEDDDNSVRFAPDNNFYYLPGKSFEVPEAYESLGPHPHPTKDGKFDETPAKATGNDVFSAQPSVHDWFETVKLNYGVDYQDGGRVNYFYKTPDTWLKMKNILTYWAAKGVDGFRCDMAEMVPVQFWEWVIKEVKSEYPEISFTAEIYNPNAYRTYIHTGGFDYLYDKVEMYDTLKNIIRGHANSDAITGIWQRQEGIGDQMLRFLENHDEQRIASPDFAGDASKGIPMMAVSAFMHKGPVMMYFGQEVGEPGAGASGFSGDDGRTTIFDYWGVPEHVKWVNNGAYDGGQLSDAQRSLRVAYSKILKACNELPALRSGGFYDLHYYNRNEHYTGYSDYVYAFVRHTPDQVLLIVVNFDQNEQQASIKIPQAAWETFGITTNQIKIDGKHAFSRETTLDSQQDSELIVKVPAMNYQIFELSE</sequence>
<dbReference type="InterPro" id="IPR006048">
    <property type="entry name" value="A-amylase/branching_C"/>
</dbReference>
<dbReference type="Pfam" id="PF00128">
    <property type="entry name" value="Alpha-amylase"/>
    <property type="match status" value="1"/>
</dbReference>
<accession>A0A3D9L2Q8</accession>
<evidence type="ECO:0000313" key="3">
    <source>
        <dbReference type="EMBL" id="RED97979.1"/>
    </source>
</evidence>
<dbReference type="Proteomes" id="UP000256779">
    <property type="component" value="Unassembled WGS sequence"/>
</dbReference>
<evidence type="ECO:0000259" key="2">
    <source>
        <dbReference type="SMART" id="SM00642"/>
    </source>
</evidence>
<keyword evidence="3" id="KW-0378">Hydrolase</keyword>
<dbReference type="Pfam" id="PF02806">
    <property type="entry name" value="Alpha-amylase_C"/>
    <property type="match status" value="1"/>
</dbReference>
<evidence type="ECO:0000256" key="1">
    <source>
        <dbReference type="SAM" id="SignalP"/>
    </source>
</evidence>
<dbReference type="PROSITE" id="PS51257">
    <property type="entry name" value="PROKAR_LIPOPROTEIN"/>
    <property type="match status" value="1"/>
</dbReference>
<dbReference type="SUPFAM" id="SSF51011">
    <property type="entry name" value="Glycosyl hydrolase domain"/>
    <property type="match status" value="1"/>
</dbReference>
<dbReference type="PANTHER" id="PTHR10357:SF205">
    <property type="entry name" value="O-GLYCOSYL HYDROLASE FAMILY 13"/>
    <property type="match status" value="1"/>
</dbReference>
<dbReference type="RefSeq" id="WP_221409518.1">
    <property type="nucleotide sequence ID" value="NZ_QREG01000011.1"/>
</dbReference>
<dbReference type="AlphaFoldDB" id="A0A3D9L2Q8"/>
<dbReference type="EMBL" id="QREG01000011">
    <property type="protein sequence ID" value="RED97979.1"/>
    <property type="molecule type" value="Genomic_DNA"/>
</dbReference>
<dbReference type="InterPro" id="IPR013780">
    <property type="entry name" value="Glyco_hydro_b"/>
</dbReference>
<dbReference type="CDD" id="cd11349">
    <property type="entry name" value="AmyAc_3"/>
    <property type="match status" value="1"/>
</dbReference>
<evidence type="ECO:0000313" key="4">
    <source>
        <dbReference type="Proteomes" id="UP000256779"/>
    </source>
</evidence>
<dbReference type="Gene3D" id="3.20.20.80">
    <property type="entry name" value="Glycosidases"/>
    <property type="match status" value="2"/>
</dbReference>